<dbReference type="InterPro" id="IPR000719">
    <property type="entry name" value="Prot_kinase_dom"/>
</dbReference>
<name>A0A6C0BU34_9ZZZZ</name>
<protein>
    <recommendedName>
        <fullName evidence="1">Protein kinase domain-containing protein</fullName>
    </recommendedName>
</protein>
<dbReference type="GO" id="GO:0005524">
    <property type="term" value="F:ATP binding"/>
    <property type="evidence" value="ECO:0007669"/>
    <property type="project" value="InterPro"/>
</dbReference>
<sequence>MTLLSKGAYGCIYYPKVRCNGKQTNNTKYVSKLQENNFASKNELYISNIIKTKIPKYRNMFSVIVRSCNVKYNEIKDTEIAECPNINNHNNIVLMDVEYIKNVDIYKFLEESTDFYFIIRKMLHSYKYLLNSIKQLSIQQIVHFDIKSDNILIDKVRQIPIMIDFGLSLDVNKVLQAFDGEKTNLALLKNYFFSSYPKYYIWPIEVHYICYLLNVNDNPSEKDIKKLCDEYVDGNDALHLLYSKSFVNRYRSKCFASLKQFVGEKYIDVIKKIVEQSYLTWDNYSLSVLMMNLLYLLNFNGFGENKLIVDFSQLLLTNIHPNFKERMTIEDTIKQFSNITYRDGIINDSNFSELVKNINVNISEFIDELRLNTRRIKKLGENLSL</sequence>
<dbReference type="Pfam" id="PF00069">
    <property type="entry name" value="Pkinase"/>
    <property type="match status" value="1"/>
</dbReference>
<dbReference type="GO" id="GO:0004672">
    <property type="term" value="F:protein kinase activity"/>
    <property type="evidence" value="ECO:0007669"/>
    <property type="project" value="InterPro"/>
</dbReference>
<dbReference type="AlphaFoldDB" id="A0A6C0BU34"/>
<dbReference type="PROSITE" id="PS00108">
    <property type="entry name" value="PROTEIN_KINASE_ST"/>
    <property type="match status" value="1"/>
</dbReference>
<proteinExistence type="predicted"/>
<dbReference type="InterPro" id="IPR008271">
    <property type="entry name" value="Ser/Thr_kinase_AS"/>
</dbReference>
<organism evidence="2">
    <name type="scientific">viral metagenome</name>
    <dbReference type="NCBI Taxonomy" id="1070528"/>
    <lineage>
        <taxon>unclassified sequences</taxon>
        <taxon>metagenomes</taxon>
        <taxon>organismal metagenomes</taxon>
    </lineage>
</organism>
<dbReference type="PROSITE" id="PS50011">
    <property type="entry name" value="PROTEIN_KINASE_DOM"/>
    <property type="match status" value="1"/>
</dbReference>
<feature type="domain" description="Protein kinase" evidence="1">
    <location>
        <begin position="1"/>
        <end position="341"/>
    </location>
</feature>
<dbReference type="Gene3D" id="1.10.510.10">
    <property type="entry name" value="Transferase(Phosphotransferase) domain 1"/>
    <property type="match status" value="1"/>
</dbReference>
<reference evidence="2" key="1">
    <citation type="journal article" date="2020" name="Nature">
        <title>Giant virus diversity and host interactions through global metagenomics.</title>
        <authorList>
            <person name="Schulz F."/>
            <person name="Roux S."/>
            <person name="Paez-Espino D."/>
            <person name="Jungbluth S."/>
            <person name="Walsh D.A."/>
            <person name="Denef V.J."/>
            <person name="McMahon K.D."/>
            <person name="Konstantinidis K.T."/>
            <person name="Eloe-Fadrosh E.A."/>
            <person name="Kyrpides N.C."/>
            <person name="Woyke T."/>
        </authorList>
    </citation>
    <scope>NUCLEOTIDE SEQUENCE</scope>
    <source>
        <strain evidence="2">GVMAG-M-3300018868-6</strain>
    </source>
</reference>
<dbReference type="EMBL" id="MN739256">
    <property type="protein sequence ID" value="QHS95756.1"/>
    <property type="molecule type" value="Genomic_DNA"/>
</dbReference>
<evidence type="ECO:0000313" key="2">
    <source>
        <dbReference type="EMBL" id="QHS95756.1"/>
    </source>
</evidence>
<dbReference type="InterPro" id="IPR011009">
    <property type="entry name" value="Kinase-like_dom_sf"/>
</dbReference>
<evidence type="ECO:0000259" key="1">
    <source>
        <dbReference type="PROSITE" id="PS50011"/>
    </source>
</evidence>
<dbReference type="SUPFAM" id="SSF56112">
    <property type="entry name" value="Protein kinase-like (PK-like)"/>
    <property type="match status" value="1"/>
</dbReference>
<accession>A0A6C0BU34</accession>